<name>R1CSL7_9FIRM</name>
<dbReference type="EMBL" id="ARZA01000253">
    <property type="protein sequence ID" value="EOC99703.1"/>
    <property type="molecule type" value="Genomic_DNA"/>
</dbReference>
<reference evidence="1 2" key="1">
    <citation type="journal article" date="2015" name="Geomicrobiol. J.">
        <title>Caldisalinibacter kiritimatiensis gen. nov., sp. nov., a moderately thermohalophilic thiosulfate-reducing bacterium from a hypersaline microbial mat.</title>
        <authorList>
            <person name="Ben Hania W."/>
            <person name="Joseph M."/>
            <person name="Fiebig A."/>
            <person name="Bunk B."/>
            <person name="Klenk H.-P."/>
            <person name="Fardeau M.-L."/>
            <person name="Spring S."/>
        </authorList>
    </citation>
    <scope>NUCLEOTIDE SEQUENCE [LARGE SCALE GENOMIC DNA]</scope>
    <source>
        <strain evidence="1 2">L21-TH-D2</strain>
    </source>
</reference>
<accession>R1CSL7</accession>
<protein>
    <submittedName>
        <fullName evidence="1">Uncharacterized protein</fullName>
    </submittedName>
</protein>
<comment type="caution">
    <text evidence="1">The sequence shown here is derived from an EMBL/GenBank/DDBJ whole genome shotgun (WGS) entry which is preliminary data.</text>
</comment>
<sequence>MIKKVSLTIMSVILLFTIITTVKGLGTFEYSICNRKE</sequence>
<keyword evidence="2" id="KW-1185">Reference proteome</keyword>
<dbReference type="AlphaFoldDB" id="R1CSL7"/>
<evidence type="ECO:0000313" key="2">
    <source>
        <dbReference type="Proteomes" id="UP000013378"/>
    </source>
</evidence>
<organism evidence="1 2">
    <name type="scientific">Caldisalinibacter kiritimatiensis</name>
    <dbReference type="NCBI Taxonomy" id="1304284"/>
    <lineage>
        <taxon>Bacteria</taxon>
        <taxon>Bacillati</taxon>
        <taxon>Bacillota</taxon>
        <taxon>Tissierellia</taxon>
        <taxon>Tissierellales</taxon>
        <taxon>Thermohalobacteraceae</taxon>
        <taxon>Caldisalinibacter</taxon>
    </lineage>
</organism>
<dbReference type="Proteomes" id="UP000013378">
    <property type="component" value="Unassembled WGS sequence"/>
</dbReference>
<proteinExistence type="predicted"/>
<evidence type="ECO:0000313" key="1">
    <source>
        <dbReference type="EMBL" id="EOC99703.1"/>
    </source>
</evidence>
<gene>
    <name evidence="1" type="ORF">L21TH_2270</name>
</gene>